<dbReference type="PANTHER" id="PTHR11070">
    <property type="entry name" value="UVRD / RECB / PCRA DNA HELICASE FAMILY MEMBER"/>
    <property type="match status" value="1"/>
</dbReference>
<feature type="repeat" description="ANK" evidence="1">
    <location>
        <begin position="737"/>
        <end position="769"/>
    </location>
</feature>
<dbReference type="InterPro" id="IPR027417">
    <property type="entry name" value="P-loop_NTPase"/>
</dbReference>
<dbReference type="InterPro" id="IPR002110">
    <property type="entry name" value="Ankyrin_rpt"/>
</dbReference>
<protein>
    <submittedName>
        <fullName evidence="2">Ankyrin</fullName>
    </submittedName>
</protein>
<evidence type="ECO:0000313" key="3">
    <source>
        <dbReference type="Proteomes" id="UP000017184"/>
    </source>
</evidence>
<dbReference type="InterPro" id="IPR036770">
    <property type="entry name" value="Ankyrin_rpt-contain_sf"/>
</dbReference>
<dbReference type="AlphaFoldDB" id="U5NA79"/>
<name>U5NA79_9BURK</name>
<proteinExistence type="predicted"/>
<organism evidence="2 3">
    <name type="scientific">Candidatus Symbiobacter mobilis CR</name>
    <dbReference type="NCBI Taxonomy" id="946483"/>
    <lineage>
        <taxon>Bacteria</taxon>
        <taxon>Pseudomonadati</taxon>
        <taxon>Pseudomonadota</taxon>
        <taxon>Betaproteobacteria</taxon>
        <taxon>Burkholderiales</taxon>
        <taxon>Comamonadaceae</taxon>
    </lineage>
</organism>
<dbReference type="Pfam" id="PF13245">
    <property type="entry name" value="AAA_19"/>
    <property type="match status" value="1"/>
</dbReference>
<evidence type="ECO:0000313" key="2">
    <source>
        <dbReference type="EMBL" id="AGX88446.1"/>
    </source>
</evidence>
<dbReference type="InterPro" id="IPR000212">
    <property type="entry name" value="DNA_helicase_UvrD/REP"/>
</dbReference>
<dbReference type="Gene3D" id="3.40.50.300">
    <property type="entry name" value="P-loop containing nucleotide triphosphate hydrolases"/>
    <property type="match status" value="2"/>
</dbReference>
<dbReference type="SUPFAM" id="SSF48403">
    <property type="entry name" value="Ankyrin repeat"/>
    <property type="match status" value="1"/>
</dbReference>
<dbReference type="eggNOG" id="COG0210">
    <property type="taxonomic scope" value="Bacteria"/>
</dbReference>
<dbReference type="PROSITE" id="PS50297">
    <property type="entry name" value="ANK_REP_REGION"/>
    <property type="match status" value="1"/>
</dbReference>
<dbReference type="Gene3D" id="1.25.40.20">
    <property type="entry name" value="Ankyrin repeat-containing domain"/>
    <property type="match status" value="1"/>
</dbReference>
<keyword evidence="1" id="KW-0040">ANK repeat</keyword>
<sequence>MRVLTYKDLDLRKVKAAFAKVRAYLEADDFRSADVKKLAPGKFWRAKLGRSDRLLLQFARCGGQTVCLVLEVIENHAYEKSRFLRGIPVDESKIEAEPVGAPEQEDHAVLEAAALRWLHPTRSEFELLDRPIVFDDAQEAVRRLVPPVVVVGSAGSGKTAVTLAKMREATGGVLYVTHSAYLAQSARAIYEAHGFENPHQEASFLSYREFVETLRVPKGREVTYPAFAGWFERHRAAARSSLGEVDAHALYEEFRGVIGASAAGPLDLPTYLALGARQSLFAEQARTAAHALFERYRQWLRDTGLFDLNLVAQEWRALATPTYDFVVIDEVQDLTNVQLALVLATLKTPGQFLLCGDSNQIVHPNFFSWAAVRSLFWHGVVGMDSQRQELSVLQANFRNTRTVTELANALLKIKQARFGSIDKESNFLVECASMEEGSAQLLDVRSAGVKELNTRTRTSAQYAVVVLRDEDKPRAREYFSTPLVFAVHEAKGLEYPHVILFELISGQRAAYTEVCEGVRPEDLDVQTLAYNRARDKADKSLEIYKFYVNALYVAITRAVQSLVLVESDLRHPLFALLGLQAGTAPLSAPVARASTREEWAQEARKLALQGKVEQAQAIQDTFLRSQEVPWKPWTQTLVQELLPKVLNPADPSNKVRQMVYDYALWHGQHMWIRRLYKEAHFAPAQPIWQAWEAFGRNTSAPQVQTLRKRHLQPYTAHNFKDILRQCDQYGVDHKTVVGATPLAMAVLAGNLPLVDALLERGANPALRNEFGHTPWMEALCQAMDDLQYAKQSLGLLFDRIAPPVLDVQTDERYHPLHHAQAEYWVLSLMLAGFKTLCSDAMGRRDYPYYKYAQGFFAALFAKVFDTLPLHIWQARRRKGTYINAVLARAERDSTYIPARKLWVRTQVGHYLPNPEMQLRWHDGTTQEPVWKAVMEVLGAEWVSEGTKGRLLS</sequence>
<dbReference type="STRING" id="946483.Cenrod_2387"/>
<dbReference type="eggNOG" id="COG0666">
    <property type="taxonomic scope" value="Bacteria"/>
</dbReference>
<dbReference type="GO" id="GO:0003677">
    <property type="term" value="F:DNA binding"/>
    <property type="evidence" value="ECO:0007669"/>
    <property type="project" value="InterPro"/>
</dbReference>
<dbReference type="GO" id="GO:0005524">
    <property type="term" value="F:ATP binding"/>
    <property type="evidence" value="ECO:0007669"/>
    <property type="project" value="InterPro"/>
</dbReference>
<accession>U5NA79</accession>
<dbReference type="GO" id="GO:0003678">
    <property type="term" value="F:DNA helicase activity"/>
    <property type="evidence" value="ECO:0007669"/>
    <property type="project" value="InterPro"/>
</dbReference>
<dbReference type="PROSITE" id="PS50088">
    <property type="entry name" value="ANK_REPEAT"/>
    <property type="match status" value="1"/>
</dbReference>
<dbReference type="KEGG" id="cbx:Cenrod_2387"/>
<dbReference type="PATRIC" id="fig|946483.4.peg.2409"/>
<dbReference type="RefSeq" id="WP_022776154.1">
    <property type="nucleotide sequence ID" value="NC_022576.1"/>
</dbReference>
<dbReference type="OrthoDB" id="5441773at2"/>
<dbReference type="SUPFAM" id="SSF52540">
    <property type="entry name" value="P-loop containing nucleoside triphosphate hydrolases"/>
    <property type="match status" value="1"/>
</dbReference>
<evidence type="ECO:0000256" key="1">
    <source>
        <dbReference type="PROSITE-ProRule" id="PRU00023"/>
    </source>
</evidence>
<dbReference type="Proteomes" id="UP000017184">
    <property type="component" value="Chromosome"/>
</dbReference>
<keyword evidence="3" id="KW-1185">Reference proteome</keyword>
<reference evidence="2 3" key="1">
    <citation type="journal article" date="2013" name="Genome Biol.">
        <title>Genomic analysis reveals key aspects of prokaryotic symbiosis in the phototrophic consortium "Chlorochromatium aggregatum".</title>
        <authorList>
            <person name="Liu Z."/>
            <person name="Muller J."/>
            <person name="Li T."/>
            <person name="Alvey R.M."/>
            <person name="Vogl K."/>
            <person name="Frigaard N.U."/>
            <person name="Rockwell N.C."/>
            <person name="Boyd E.S."/>
            <person name="Tomsho L.P."/>
            <person name="Schuster S.C."/>
            <person name="Henke P."/>
            <person name="Rohde M."/>
            <person name="Overmann J."/>
            <person name="Bryant D.A."/>
        </authorList>
    </citation>
    <scope>NUCLEOTIDE SEQUENCE [LARGE SCALE GENOMIC DNA]</scope>
    <source>
        <strain evidence="2">CR</strain>
    </source>
</reference>
<gene>
    <name evidence="2" type="ORF">Cenrod_2387</name>
</gene>
<dbReference type="EMBL" id="CP004885">
    <property type="protein sequence ID" value="AGX88446.1"/>
    <property type="molecule type" value="Genomic_DNA"/>
</dbReference>
<dbReference type="HOGENOM" id="CLU_013506_0_0_4"/>